<evidence type="ECO:0000313" key="6">
    <source>
        <dbReference type="Proteomes" id="UP000315003"/>
    </source>
</evidence>
<keyword evidence="6" id="KW-1185">Reference proteome</keyword>
<dbReference type="InterPro" id="IPR002545">
    <property type="entry name" value="CheW-lke_dom"/>
</dbReference>
<sequence length="162" mass="17730">MTDPQSNIRAIGIAAEANQFLTFNLAGEEFGIDILRVQEIKGITKIKPLPNLPAHIKGLLNLRGKVIPIVDMRTKFSLPNRDYDRFSVIIVVVIDEHPVGLAVDAVSEVLDFASEQIEPAPRIAGADTAFMDGIAKTDERMITLLNLDQLIATEVLQLNVAS</sequence>
<dbReference type="PANTHER" id="PTHR22617">
    <property type="entry name" value="CHEMOTAXIS SENSOR HISTIDINE KINASE-RELATED"/>
    <property type="match status" value="1"/>
</dbReference>
<evidence type="ECO:0000259" key="4">
    <source>
        <dbReference type="PROSITE" id="PS50851"/>
    </source>
</evidence>
<gene>
    <name evidence="5" type="primary">cheW_2</name>
    <name evidence="5" type="ORF">SV7mr_28900</name>
</gene>
<feature type="domain" description="CheW-like" evidence="4">
    <location>
        <begin position="17"/>
        <end position="156"/>
    </location>
</feature>
<name>A0A517SW59_9BACT</name>
<organism evidence="5 6">
    <name type="scientific">Stieleria bergensis</name>
    <dbReference type="NCBI Taxonomy" id="2528025"/>
    <lineage>
        <taxon>Bacteria</taxon>
        <taxon>Pseudomonadati</taxon>
        <taxon>Planctomycetota</taxon>
        <taxon>Planctomycetia</taxon>
        <taxon>Pirellulales</taxon>
        <taxon>Pirellulaceae</taxon>
        <taxon>Stieleria</taxon>
    </lineage>
</organism>
<protein>
    <recommendedName>
        <fullName evidence="2">Chemotaxis protein CheW</fullName>
    </recommendedName>
</protein>
<evidence type="ECO:0000256" key="1">
    <source>
        <dbReference type="ARBA" id="ARBA00004496"/>
    </source>
</evidence>
<dbReference type="SUPFAM" id="SSF50341">
    <property type="entry name" value="CheW-like"/>
    <property type="match status" value="1"/>
</dbReference>
<dbReference type="OrthoDB" id="9794382at2"/>
<dbReference type="InterPro" id="IPR036061">
    <property type="entry name" value="CheW-like_dom_sf"/>
</dbReference>
<dbReference type="Pfam" id="PF01584">
    <property type="entry name" value="CheW"/>
    <property type="match status" value="1"/>
</dbReference>
<evidence type="ECO:0000256" key="3">
    <source>
        <dbReference type="ARBA" id="ARBA00022490"/>
    </source>
</evidence>
<dbReference type="PANTHER" id="PTHR22617:SF45">
    <property type="entry name" value="CHEMOTAXIS PROTEIN CHEW"/>
    <property type="match status" value="1"/>
</dbReference>
<accession>A0A517SW59</accession>
<dbReference type="GO" id="GO:0007165">
    <property type="term" value="P:signal transduction"/>
    <property type="evidence" value="ECO:0007669"/>
    <property type="project" value="InterPro"/>
</dbReference>
<dbReference type="Gene3D" id="2.30.30.40">
    <property type="entry name" value="SH3 Domains"/>
    <property type="match status" value="1"/>
</dbReference>
<dbReference type="Proteomes" id="UP000315003">
    <property type="component" value="Chromosome"/>
</dbReference>
<dbReference type="PROSITE" id="PS50851">
    <property type="entry name" value="CHEW"/>
    <property type="match status" value="1"/>
</dbReference>
<evidence type="ECO:0000256" key="2">
    <source>
        <dbReference type="ARBA" id="ARBA00021483"/>
    </source>
</evidence>
<evidence type="ECO:0000313" key="5">
    <source>
        <dbReference type="EMBL" id="QDT60369.1"/>
    </source>
</evidence>
<keyword evidence="3" id="KW-0963">Cytoplasm</keyword>
<comment type="subcellular location">
    <subcellularLocation>
        <location evidence="1">Cytoplasm</location>
    </subcellularLocation>
</comment>
<dbReference type="InterPro" id="IPR039315">
    <property type="entry name" value="CheW"/>
</dbReference>
<dbReference type="EMBL" id="CP036272">
    <property type="protein sequence ID" value="QDT60369.1"/>
    <property type="molecule type" value="Genomic_DNA"/>
</dbReference>
<reference evidence="5 6" key="1">
    <citation type="submission" date="2019-02" db="EMBL/GenBank/DDBJ databases">
        <title>Deep-cultivation of Planctomycetes and their phenomic and genomic characterization uncovers novel biology.</title>
        <authorList>
            <person name="Wiegand S."/>
            <person name="Jogler M."/>
            <person name="Boedeker C."/>
            <person name="Pinto D."/>
            <person name="Vollmers J."/>
            <person name="Rivas-Marin E."/>
            <person name="Kohn T."/>
            <person name="Peeters S.H."/>
            <person name="Heuer A."/>
            <person name="Rast P."/>
            <person name="Oberbeckmann S."/>
            <person name="Bunk B."/>
            <person name="Jeske O."/>
            <person name="Meyerdierks A."/>
            <person name="Storesund J.E."/>
            <person name="Kallscheuer N."/>
            <person name="Luecker S."/>
            <person name="Lage O.M."/>
            <person name="Pohl T."/>
            <person name="Merkel B.J."/>
            <person name="Hornburger P."/>
            <person name="Mueller R.-W."/>
            <person name="Bruemmer F."/>
            <person name="Labrenz M."/>
            <person name="Spormann A.M."/>
            <person name="Op den Camp H."/>
            <person name="Overmann J."/>
            <person name="Amann R."/>
            <person name="Jetten M.S.M."/>
            <person name="Mascher T."/>
            <person name="Medema M.H."/>
            <person name="Devos D.P."/>
            <person name="Kaster A.-K."/>
            <person name="Ovreas L."/>
            <person name="Rohde M."/>
            <person name="Galperin M.Y."/>
            <person name="Jogler C."/>
        </authorList>
    </citation>
    <scope>NUCLEOTIDE SEQUENCE [LARGE SCALE GENOMIC DNA]</scope>
    <source>
        <strain evidence="5 6">SV_7m_r</strain>
    </source>
</reference>
<dbReference type="SMART" id="SM00260">
    <property type="entry name" value="CheW"/>
    <property type="match status" value="1"/>
</dbReference>
<dbReference type="GO" id="GO:0006935">
    <property type="term" value="P:chemotaxis"/>
    <property type="evidence" value="ECO:0007669"/>
    <property type="project" value="InterPro"/>
</dbReference>
<dbReference type="GO" id="GO:0005829">
    <property type="term" value="C:cytosol"/>
    <property type="evidence" value="ECO:0007669"/>
    <property type="project" value="TreeGrafter"/>
</dbReference>
<dbReference type="Gene3D" id="2.40.50.180">
    <property type="entry name" value="CheA-289, Domain 4"/>
    <property type="match status" value="1"/>
</dbReference>
<proteinExistence type="predicted"/>
<dbReference type="RefSeq" id="WP_145272975.1">
    <property type="nucleotide sequence ID" value="NZ_CP036272.1"/>
</dbReference>
<dbReference type="AlphaFoldDB" id="A0A517SW59"/>